<dbReference type="GO" id="GO:0005743">
    <property type="term" value="C:mitochondrial inner membrane"/>
    <property type="evidence" value="ECO:0007669"/>
    <property type="project" value="UniProtKB-SubCell"/>
</dbReference>
<feature type="transmembrane region" description="Helical" evidence="5">
    <location>
        <begin position="338"/>
        <end position="358"/>
    </location>
</feature>
<evidence type="ECO:0000256" key="5">
    <source>
        <dbReference type="SAM" id="Phobius"/>
    </source>
</evidence>
<dbReference type="InterPro" id="IPR004332">
    <property type="entry name" value="Transposase_MuDR"/>
</dbReference>
<evidence type="ECO:0000256" key="1">
    <source>
        <dbReference type="ARBA" id="ARBA00004273"/>
    </source>
</evidence>
<evidence type="ECO:0000256" key="2">
    <source>
        <dbReference type="ARBA" id="ARBA00022792"/>
    </source>
</evidence>
<keyword evidence="5" id="KW-0812">Transmembrane</keyword>
<evidence type="ECO:0000259" key="6">
    <source>
        <dbReference type="Pfam" id="PF03108"/>
    </source>
</evidence>
<evidence type="ECO:0000313" key="7">
    <source>
        <dbReference type="EMBL" id="WVZ66891.1"/>
    </source>
</evidence>
<dbReference type="Pfam" id="PF03108">
    <property type="entry name" value="DBD_Tnp_Mut"/>
    <property type="match status" value="1"/>
</dbReference>
<evidence type="ECO:0000313" key="8">
    <source>
        <dbReference type="Proteomes" id="UP001341281"/>
    </source>
</evidence>
<evidence type="ECO:0000256" key="4">
    <source>
        <dbReference type="ARBA" id="ARBA00023136"/>
    </source>
</evidence>
<feature type="domain" description="Transposase MuDR plant" evidence="6">
    <location>
        <begin position="215"/>
        <end position="269"/>
    </location>
</feature>
<evidence type="ECO:0000256" key="3">
    <source>
        <dbReference type="ARBA" id="ARBA00023128"/>
    </source>
</evidence>
<organism evidence="7 8">
    <name type="scientific">Paspalum notatum var. saurae</name>
    <dbReference type="NCBI Taxonomy" id="547442"/>
    <lineage>
        <taxon>Eukaryota</taxon>
        <taxon>Viridiplantae</taxon>
        <taxon>Streptophyta</taxon>
        <taxon>Embryophyta</taxon>
        <taxon>Tracheophyta</taxon>
        <taxon>Spermatophyta</taxon>
        <taxon>Magnoliopsida</taxon>
        <taxon>Liliopsida</taxon>
        <taxon>Poales</taxon>
        <taxon>Poaceae</taxon>
        <taxon>PACMAD clade</taxon>
        <taxon>Panicoideae</taxon>
        <taxon>Andropogonodae</taxon>
        <taxon>Paspaleae</taxon>
        <taxon>Paspalinae</taxon>
        <taxon>Paspalum</taxon>
    </lineage>
</organism>
<keyword evidence="3" id="KW-0496">Mitochondrion</keyword>
<keyword evidence="8" id="KW-1185">Reference proteome</keyword>
<sequence>MKMVDRPLERSFSSIVKWLERGFRVNPNTHFVSVDCLVSFEVEGDQWDLMRINNTEEWKFYMETAVQRGWPLSILVRIEQRAEAGDTTYDPPRSGTSAGAGLGFENTEALEVHTDVNIGEYHPSTPVVEAGHEAIGGNVTAPVPEGFADEGERIPGIVEQMNNEDQLVQEMEENGYSSDDEEAPMPAVWRDPGFGEHEVQDGRSREWEYRANEVVQGAKYATIEAVKEAVKLWSLSLMKEFRVVKSSKTDYDVKCVDVDCPWRVHAHKGKFKSHWECTIVVEHTCLFAGVEKAHRNLTSAFIANEMMTEAPFLPRERLFKQQHYFQNMTKHTYLKGRYDVITSVAIPLALAASSMFMIGRGVYNMSHGIGKKE</sequence>
<comment type="subcellular location">
    <subcellularLocation>
        <location evidence="1">Mitochondrion inner membrane</location>
    </subcellularLocation>
</comment>
<dbReference type="InterPro" id="IPR039297">
    <property type="entry name" value="COX7a"/>
</dbReference>
<keyword evidence="5" id="KW-1133">Transmembrane helix</keyword>
<gene>
    <name evidence="7" type="ORF">U9M48_016051</name>
</gene>
<proteinExistence type="predicted"/>
<dbReference type="AlphaFoldDB" id="A0AAQ3WMN9"/>
<dbReference type="EMBL" id="CP144747">
    <property type="protein sequence ID" value="WVZ66891.1"/>
    <property type="molecule type" value="Genomic_DNA"/>
</dbReference>
<dbReference type="Proteomes" id="UP001341281">
    <property type="component" value="Chromosome 03"/>
</dbReference>
<keyword evidence="4 5" id="KW-0472">Membrane</keyword>
<name>A0AAQ3WMN9_PASNO</name>
<protein>
    <recommendedName>
        <fullName evidence="6">Transposase MuDR plant domain-containing protein</fullName>
    </recommendedName>
</protein>
<dbReference type="PANTHER" id="PTHR35308">
    <property type="entry name" value="CYTOCHROME C OXIDASE SUBUNIT 7"/>
    <property type="match status" value="1"/>
</dbReference>
<dbReference type="Pfam" id="PF02238">
    <property type="entry name" value="COX7a"/>
    <property type="match status" value="1"/>
</dbReference>
<keyword evidence="2" id="KW-0999">Mitochondrion inner membrane</keyword>
<reference evidence="7 8" key="1">
    <citation type="submission" date="2024-02" db="EMBL/GenBank/DDBJ databases">
        <title>High-quality chromosome-scale genome assembly of Pensacola bahiagrass (Paspalum notatum Flugge var. saurae).</title>
        <authorList>
            <person name="Vega J.M."/>
            <person name="Podio M."/>
            <person name="Orjuela J."/>
            <person name="Siena L.A."/>
            <person name="Pessino S.C."/>
            <person name="Combes M.C."/>
            <person name="Mariac C."/>
            <person name="Albertini E."/>
            <person name="Pupilli F."/>
            <person name="Ortiz J.P.A."/>
            <person name="Leblanc O."/>
        </authorList>
    </citation>
    <scope>NUCLEOTIDE SEQUENCE [LARGE SCALE GENOMIC DNA]</scope>
    <source>
        <strain evidence="7">R1</strain>
        <tissue evidence="7">Leaf</tissue>
    </source>
</reference>
<accession>A0AAQ3WMN9</accession>
<dbReference type="PANTHER" id="PTHR35308:SF1">
    <property type="entry name" value="CYTOCHROME C OXIDASE SUBUNIT 7"/>
    <property type="match status" value="1"/>
</dbReference>